<reference evidence="6" key="1">
    <citation type="journal article" date="2019" name="Int. J. Syst. Evol. Microbiol.">
        <title>The Global Catalogue of Microorganisms (GCM) 10K type strain sequencing project: providing services to taxonomists for standard genome sequencing and annotation.</title>
        <authorList>
            <consortium name="The Broad Institute Genomics Platform"/>
            <consortium name="The Broad Institute Genome Sequencing Center for Infectious Disease"/>
            <person name="Wu L."/>
            <person name="Ma J."/>
        </authorList>
    </citation>
    <scope>NUCLEOTIDE SEQUENCE [LARGE SCALE GENOMIC DNA]</scope>
    <source>
        <strain evidence="6">JCM 15481</strain>
    </source>
</reference>
<feature type="transmembrane region" description="Helical" evidence="2">
    <location>
        <begin position="30"/>
        <end position="47"/>
    </location>
</feature>
<dbReference type="EMBL" id="BAAAPF010000035">
    <property type="protein sequence ID" value="GAA2117074.1"/>
    <property type="molecule type" value="Genomic_DNA"/>
</dbReference>
<keyword evidence="2" id="KW-0472">Membrane</keyword>
<evidence type="ECO:0000259" key="3">
    <source>
        <dbReference type="Pfam" id="PF01757"/>
    </source>
</evidence>
<feature type="domain" description="SGNH" evidence="4">
    <location>
        <begin position="472"/>
        <end position="696"/>
    </location>
</feature>
<feature type="transmembrane region" description="Helical" evidence="2">
    <location>
        <begin position="94"/>
        <end position="114"/>
    </location>
</feature>
<feature type="transmembrane region" description="Helical" evidence="2">
    <location>
        <begin position="236"/>
        <end position="254"/>
    </location>
</feature>
<evidence type="ECO:0000256" key="1">
    <source>
        <dbReference type="SAM" id="MobiDB-lite"/>
    </source>
</evidence>
<dbReference type="PANTHER" id="PTHR23028">
    <property type="entry name" value="ACETYLTRANSFERASE"/>
    <property type="match status" value="1"/>
</dbReference>
<feature type="transmembrane region" description="Helical" evidence="2">
    <location>
        <begin position="396"/>
        <end position="416"/>
    </location>
</feature>
<evidence type="ECO:0000313" key="5">
    <source>
        <dbReference type="EMBL" id="GAA2117074.1"/>
    </source>
</evidence>
<feature type="transmembrane region" description="Helical" evidence="2">
    <location>
        <begin position="53"/>
        <end position="73"/>
    </location>
</feature>
<organism evidence="5 6">
    <name type="scientific">Streptomyces synnematoformans</name>
    <dbReference type="NCBI Taxonomy" id="415721"/>
    <lineage>
        <taxon>Bacteria</taxon>
        <taxon>Bacillati</taxon>
        <taxon>Actinomycetota</taxon>
        <taxon>Actinomycetes</taxon>
        <taxon>Kitasatosporales</taxon>
        <taxon>Streptomycetaceae</taxon>
        <taxon>Streptomyces</taxon>
    </lineage>
</organism>
<feature type="region of interest" description="Disordered" evidence="1">
    <location>
        <begin position="1"/>
        <end position="23"/>
    </location>
</feature>
<keyword evidence="6" id="KW-1185">Reference proteome</keyword>
<keyword evidence="2" id="KW-0812">Transmembrane</keyword>
<feature type="transmembrane region" description="Helical" evidence="2">
    <location>
        <begin position="296"/>
        <end position="316"/>
    </location>
</feature>
<feature type="transmembrane region" description="Helical" evidence="2">
    <location>
        <begin position="359"/>
        <end position="375"/>
    </location>
</feature>
<evidence type="ECO:0000259" key="4">
    <source>
        <dbReference type="Pfam" id="PF19040"/>
    </source>
</evidence>
<feature type="domain" description="Acyltransferase 3" evidence="3">
    <location>
        <begin position="28"/>
        <end position="374"/>
    </location>
</feature>
<keyword evidence="5" id="KW-0378">Hydrolase</keyword>
<name>A0ABP5JH48_9ACTN</name>
<gene>
    <name evidence="5" type="ORF">GCM10009802_17890</name>
</gene>
<protein>
    <submittedName>
        <fullName evidence="5">SGNH hydrolase domain-containing protein</fullName>
    </submittedName>
</protein>
<dbReference type="Pfam" id="PF01757">
    <property type="entry name" value="Acyl_transf_3"/>
    <property type="match status" value="1"/>
</dbReference>
<sequence>MMRIERKQQEAARETEQDERRRPAFRPDVEGLRAVALGLVLFYHAGVPQLAGGYVGVDVFFVVSGFLITGLLLREAERQGTVSLLRFYGRRARRLLPAAAVVVLAVCVAAVQWMPPLERRNVAEDAVGAALYATNWQQAGRAVDYSAEDAAPSPLQHYWSLAVEEQFYLVWPLLVLAVLWSLRAARRGRAGRFGLRARLAVTLGALAAVSFVHAVRLSAEEAGVAYFSTFTRGWELAAGGLLALVPAAAWRRVLPGTGPHRSAAGLAAGALAAAGLAAVAYAGLRFDDATAFPGPWGLLPVLGTVAVIAAGCGAAAHPVARVLSVPPLRYAGRISYSWYLWHWPAVIFVPLALDRELSIRWMVVVVAAAALPAALTHRLVEEPVRRARALFPTPRALAVGATCTAATVLVATGSWVTTPTVALASPEQARGAAALADEEQPQKAAKALRPLPEQAVDDRGKVHDDGCLAEKQETEPGDCAYGDEGGDETVVLFGDSHAMQYAPALEKVTERRGLRLVTLTKAGCTPAQVTVFNSGLKRAYTECDEWRENALERIGDESPALILTGTRDAKTVMEDGRRLSAEEGARAHQKGYEKTLDDLLGTGATVMTLADNPYPPEDIPSCVSGSFRDLEDCAFPESDGYKYEPVSTRANAKYDEVGLIDPKPVMCKDGTCPAVIGNVIVYRGGAHITASYMETLTDWLDAQLPREV</sequence>
<dbReference type="GO" id="GO:0016787">
    <property type="term" value="F:hydrolase activity"/>
    <property type="evidence" value="ECO:0007669"/>
    <property type="project" value="UniProtKB-KW"/>
</dbReference>
<feature type="transmembrane region" description="Helical" evidence="2">
    <location>
        <begin position="167"/>
        <end position="185"/>
    </location>
</feature>
<accession>A0ABP5JH48</accession>
<evidence type="ECO:0000256" key="2">
    <source>
        <dbReference type="SAM" id="Phobius"/>
    </source>
</evidence>
<keyword evidence="2" id="KW-1133">Transmembrane helix</keyword>
<dbReference type="InterPro" id="IPR043968">
    <property type="entry name" value="SGNH"/>
</dbReference>
<evidence type="ECO:0000313" key="6">
    <source>
        <dbReference type="Proteomes" id="UP001500443"/>
    </source>
</evidence>
<proteinExistence type="predicted"/>
<dbReference type="Proteomes" id="UP001500443">
    <property type="component" value="Unassembled WGS sequence"/>
</dbReference>
<dbReference type="Pfam" id="PF19040">
    <property type="entry name" value="SGNH"/>
    <property type="match status" value="1"/>
</dbReference>
<comment type="caution">
    <text evidence="5">The sequence shown here is derived from an EMBL/GenBank/DDBJ whole genome shotgun (WGS) entry which is preliminary data.</text>
</comment>
<dbReference type="PANTHER" id="PTHR23028:SF53">
    <property type="entry name" value="ACYL_TRANSF_3 DOMAIN-CONTAINING PROTEIN"/>
    <property type="match status" value="1"/>
</dbReference>
<feature type="transmembrane region" description="Helical" evidence="2">
    <location>
        <begin position="336"/>
        <end position="353"/>
    </location>
</feature>
<dbReference type="InterPro" id="IPR050879">
    <property type="entry name" value="Acyltransferase_3"/>
</dbReference>
<feature type="transmembrane region" description="Helical" evidence="2">
    <location>
        <begin position="197"/>
        <end position="216"/>
    </location>
</feature>
<dbReference type="InterPro" id="IPR002656">
    <property type="entry name" value="Acyl_transf_3_dom"/>
</dbReference>
<feature type="transmembrane region" description="Helical" evidence="2">
    <location>
        <begin position="266"/>
        <end position="284"/>
    </location>
</feature>